<evidence type="ECO:0000259" key="4">
    <source>
        <dbReference type="PROSITE" id="PS50940"/>
    </source>
</evidence>
<dbReference type="AlphaFoldDB" id="A0ABD3X775"/>
<evidence type="ECO:0008006" key="7">
    <source>
        <dbReference type="Google" id="ProtNLM"/>
    </source>
</evidence>
<dbReference type="Gene3D" id="3.40.50.410">
    <property type="entry name" value="von Willebrand factor, type A domain"/>
    <property type="match status" value="2"/>
</dbReference>
<feature type="compositionally biased region" description="Low complexity" evidence="1">
    <location>
        <begin position="245"/>
        <end position="256"/>
    </location>
</feature>
<dbReference type="InterPro" id="IPR036465">
    <property type="entry name" value="vWFA_dom_sf"/>
</dbReference>
<feature type="compositionally biased region" description="Low complexity" evidence="1">
    <location>
        <begin position="973"/>
        <end position="982"/>
    </location>
</feature>
<dbReference type="Proteomes" id="UP001634394">
    <property type="component" value="Unassembled WGS sequence"/>
</dbReference>
<feature type="region of interest" description="Disordered" evidence="1">
    <location>
        <begin position="480"/>
        <end position="504"/>
    </location>
</feature>
<dbReference type="SUPFAM" id="SSF53300">
    <property type="entry name" value="vWA-like"/>
    <property type="match status" value="1"/>
</dbReference>
<evidence type="ECO:0000313" key="6">
    <source>
        <dbReference type="Proteomes" id="UP001634394"/>
    </source>
</evidence>
<feature type="compositionally biased region" description="Low complexity" evidence="1">
    <location>
        <begin position="798"/>
        <end position="807"/>
    </location>
</feature>
<dbReference type="InterPro" id="IPR002557">
    <property type="entry name" value="Chitin-bd_dom"/>
</dbReference>
<feature type="compositionally biased region" description="Acidic residues" evidence="1">
    <location>
        <begin position="885"/>
        <end position="897"/>
    </location>
</feature>
<feature type="non-terminal residue" evidence="5">
    <location>
        <position position="1011"/>
    </location>
</feature>
<feature type="compositionally biased region" description="Low complexity" evidence="1">
    <location>
        <begin position="481"/>
        <end position="496"/>
    </location>
</feature>
<dbReference type="InterPro" id="IPR050525">
    <property type="entry name" value="ECM_Assembly_Org"/>
</dbReference>
<dbReference type="EMBL" id="JBJQND010000003">
    <property type="protein sequence ID" value="KAL3882092.1"/>
    <property type="molecule type" value="Genomic_DNA"/>
</dbReference>
<feature type="compositionally biased region" description="Acidic residues" evidence="1">
    <location>
        <begin position="911"/>
        <end position="922"/>
    </location>
</feature>
<feature type="compositionally biased region" description="Basic and acidic residues" evidence="1">
    <location>
        <begin position="545"/>
        <end position="565"/>
    </location>
</feature>
<dbReference type="SMART" id="SM00327">
    <property type="entry name" value="VWA"/>
    <property type="match status" value="1"/>
</dbReference>
<feature type="chain" id="PRO_5044751216" description="Pif" evidence="2">
    <location>
        <begin position="19"/>
        <end position="1011"/>
    </location>
</feature>
<evidence type="ECO:0000256" key="1">
    <source>
        <dbReference type="SAM" id="MobiDB-lite"/>
    </source>
</evidence>
<feature type="compositionally biased region" description="Basic and acidic residues" evidence="1">
    <location>
        <begin position="948"/>
        <end position="960"/>
    </location>
</feature>
<dbReference type="PROSITE" id="PS50940">
    <property type="entry name" value="CHIT_BIND_II"/>
    <property type="match status" value="1"/>
</dbReference>
<feature type="region of interest" description="Disordered" evidence="1">
    <location>
        <begin position="209"/>
        <end position="263"/>
    </location>
</feature>
<feature type="compositionally biased region" description="Basic residues" evidence="1">
    <location>
        <begin position="869"/>
        <end position="880"/>
    </location>
</feature>
<feature type="compositionally biased region" description="Acidic residues" evidence="1">
    <location>
        <begin position="961"/>
        <end position="972"/>
    </location>
</feature>
<dbReference type="PANTHER" id="PTHR24020">
    <property type="entry name" value="COLLAGEN ALPHA"/>
    <property type="match status" value="1"/>
</dbReference>
<evidence type="ECO:0000313" key="5">
    <source>
        <dbReference type="EMBL" id="KAL3882092.1"/>
    </source>
</evidence>
<dbReference type="CDD" id="cd01450">
    <property type="entry name" value="vWFA_subfamily_ECM"/>
    <property type="match status" value="1"/>
</dbReference>
<feature type="compositionally biased region" description="Acidic residues" evidence="1">
    <location>
        <begin position="936"/>
        <end position="947"/>
    </location>
</feature>
<name>A0ABD3X775_SINWO</name>
<keyword evidence="2" id="KW-0732">Signal</keyword>
<feature type="domain" description="Chitin-binding type-2" evidence="4">
    <location>
        <begin position="594"/>
        <end position="648"/>
    </location>
</feature>
<feature type="compositionally biased region" description="Basic and acidic residues" evidence="1">
    <location>
        <begin position="898"/>
        <end position="910"/>
    </location>
</feature>
<reference evidence="5 6" key="1">
    <citation type="submission" date="2024-11" db="EMBL/GenBank/DDBJ databases">
        <title>Chromosome-level genome assembly of the freshwater bivalve Anodonta woodiana.</title>
        <authorList>
            <person name="Chen X."/>
        </authorList>
    </citation>
    <scope>NUCLEOTIDE SEQUENCE [LARGE SCALE GENOMIC DNA]</scope>
    <source>
        <strain evidence="5">MN2024</strain>
        <tissue evidence="5">Gills</tissue>
    </source>
</reference>
<dbReference type="PROSITE" id="PS50234">
    <property type="entry name" value="VWFA"/>
    <property type="match status" value="2"/>
</dbReference>
<comment type="caution">
    <text evidence="5">The sequence shown here is derived from an EMBL/GenBank/DDBJ whole genome shotgun (WGS) entry which is preliminary data.</text>
</comment>
<feature type="domain" description="VWFA" evidence="3">
    <location>
        <begin position="31"/>
        <end position="85"/>
    </location>
</feature>
<dbReference type="PANTHER" id="PTHR24020:SF84">
    <property type="entry name" value="VWFA DOMAIN-CONTAINING PROTEIN"/>
    <property type="match status" value="1"/>
</dbReference>
<proteinExistence type="predicted"/>
<protein>
    <recommendedName>
        <fullName evidence="7">Pif</fullName>
    </recommendedName>
</protein>
<evidence type="ECO:0000259" key="3">
    <source>
        <dbReference type="PROSITE" id="PS50234"/>
    </source>
</evidence>
<feature type="region of interest" description="Disordered" evidence="1">
    <location>
        <begin position="788"/>
        <end position="845"/>
    </location>
</feature>
<evidence type="ECO:0000256" key="2">
    <source>
        <dbReference type="SAM" id="SignalP"/>
    </source>
</evidence>
<accession>A0ABD3X775</accession>
<keyword evidence="6" id="KW-1185">Reference proteome</keyword>
<gene>
    <name evidence="5" type="ORF">ACJMK2_028463</name>
</gene>
<organism evidence="5 6">
    <name type="scientific">Sinanodonta woodiana</name>
    <name type="common">Chinese pond mussel</name>
    <name type="synonym">Anodonta woodiana</name>
    <dbReference type="NCBI Taxonomy" id="1069815"/>
    <lineage>
        <taxon>Eukaryota</taxon>
        <taxon>Metazoa</taxon>
        <taxon>Spiralia</taxon>
        <taxon>Lophotrochozoa</taxon>
        <taxon>Mollusca</taxon>
        <taxon>Bivalvia</taxon>
        <taxon>Autobranchia</taxon>
        <taxon>Heteroconchia</taxon>
        <taxon>Palaeoheterodonta</taxon>
        <taxon>Unionida</taxon>
        <taxon>Unionoidea</taxon>
        <taxon>Unionidae</taxon>
        <taxon>Unioninae</taxon>
        <taxon>Sinanodonta</taxon>
    </lineage>
</organism>
<feature type="compositionally biased region" description="Basic and acidic residues" evidence="1">
    <location>
        <begin position="923"/>
        <end position="935"/>
    </location>
</feature>
<sequence>MFIPLALLLCVAVHISNSTRQLSGCLSSPADIVFALDSSDYVNDLDFEKVKVFLMGIIRLLKLDDNQIRVGIVQYDDSVTNTVSLTGKKVDLSRNILQLKKSQGIIVLTSGIGEHAQMSYSQGKLLRDSGIRMMIVGFGSRVTTDEIDDVAWNPQFAWTSPNAEDLTKHTKSFLNKLCNCMSPTSEGQLSSAFGGSSSAASKVASGGLRAPVIGEPEPISNHLPMQNGKMIPDGPIPLPAFAAHTSSSIGTSSQTGVQEAPLHDRGNLRSLRLQNLYFSHSGQRQTNVQLPQLPNVPSLLLPDLPKSPPLTPSPPVPSVPVIKPLPSLPIVPIVPQLPALPNLQELSFISSASSSQLSSPLRSISDLLQVPKVADLPKLEVSDFTVPKLLSMVNIPSSPLKTLTEVDISDLKLKIPKLADIADKLKPDLPDLSSLVASLKDSPELAKLSKLANEAAKMQLPDGLGNVIKALKEAVANINGDDSLSSKDNSSSSSSSSDDDDDLPEGICNTCGGKTANCRVRLPNTCDKYVICFGDDDSDSSNDDSNSKADNNKSDDSSSDEDKAHPKLRACPFGEYWDDKEEECKHSGEVDCPFDSCKNLRGSPSRKSPESCRAYWRCEWGRSVFDCCPMGTAYRENDGCVNDESCSGSCSDDEPDSPFCDKKPVSGMSGFYRQYTAAKVWVRMPCAPGTFFSEGSCGCNRRSSDIPQGMERKPMKKGPDREVYMCFDSDTSDTSGKYTYVENDNSLVSVFDGVAHFHGDGKLSMPRFSGAPYGNNWIFKLKYKLSDDQESSDDSGSKNDNSSSSDSNDGKSVESSSSDDDNEKDKDDDLMTLLSNGDCSNHRCYSKPSLVLATSDDETILELTDSTQKVHRLRVSKHHKGDSDSSSDSDDNGDSDSSDSKDKKVNKDDSSSDSDDNGESDSSDIKDKNGSKDDSSSDSDDNGDSDSSDSKDKNGNKDVSDSDSDDTDDNDGSNESNDNGKGADWRTVVVSLRKDKLKLKDGNREAEESFQ</sequence>
<feature type="domain" description="VWFA" evidence="3">
    <location>
        <begin position="105"/>
        <end position="177"/>
    </location>
</feature>
<dbReference type="Pfam" id="PF00092">
    <property type="entry name" value="VWA"/>
    <property type="match status" value="1"/>
</dbReference>
<feature type="region of interest" description="Disordered" evidence="1">
    <location>
        <begin position="538"/>
        <end position="566"/>
    </location>
</feature>
<feature type="region of interest" description="Disordered" evidence="1">
    <location>
        <begin position="865"/>
        <end position="987"/>
    </location>
</feature>
<feature type="signal peptide" evidence="2">
    <location>
        <begin position="1"/>
        <end position="18"/>
    </location>
</feature>
<dbReference type="InterPro" id="IPR002035">
    <property type="entry name" value="VWF_A"/>
</dbReference>